<dbReference type="GO" id="GO:0016020">
    <property type="term" value="C:membrane"/>
    <property type="evidence" value="ECO:0007669"/>
    <property type="project" value="InterPro"/>
</dbReference>
<organism evidence="3 4">
    <name type="scientific">Branchiostoma floridae</name>
    <name type="common">Florida lancelet</name>
    <name type="synonym">Amphioxus</name>
    <dbReference type="NCBI Taxonomy" id="7739"/>
    <lineage>
        <taxon>Eukaryota</taxon>
        <taxon>Metazoa</taxon>
        <taxon>Chordata</taxon>
        <taxon>Cephalochordata</taxon>
        <taxon>Leptocardii</taxon>
        <taxon>Amphioxiformes</taxon>
        <taxon>Branchiostomatidae</taxon>
        <taxon>Branchiostoma</taxon>
    </lineage>
</organism>
<evidence type="ECO:0000313" key="4">
    <source>
        <dbReference type="RefSeq" id="XP_035663686.1"/>
    </source>
</evidence>
<sequence length="93" mass="10477">MELRSLVSMVSPAQQTQQRAEEPTQGTPDGGPAEQPTAGSGQRKAERTTEKGPEKCPEMTYKKPCNIDEWSRVIFPAGFLLFSIIYWSYYLYA</sequence>
<accession>A0A9J7HPX7</accession>
<dbReference type="Proteomes" id="UP000001554">
    <property type="component" value="Unplaced"/>
</dbReference>
<dbReference type="OrthoDB" id="8890589at2759"/>
<dbReference type="AlphaFoldDB" id="A0A9J7HPX7"/>
<dbReference type="InterPro" id="IPR038050">
    <property type="entry name" value="Neuro_actylchol_rec"/>
</dbReference>
<dbReference type="Gene3D" id="1.20.58.390">
    <property type="entry name" value="Neurotransmitter-gated ion-channel transmembrane domain"/>
    <property type="match status" value="1"/>
</dbReference>
<dbReference type="GO" id="GO:0006811">
    <property type="term" value="P:monoatomic ion transport"/>
    <property type="evidence" value="ECO:0007669"/>
    <property type="project" value="InterPro"/>
</dbReference>
<keyword evidence="3" id="KW-1185">Reference proteome</keyword>
<reference evidence="4" key="1">
    <citation type="submission" date="2025-08" db="UniProtKB">
        <authorList>
            <consortium name="RefSeq"/>
        </authorList>
    </citation>
    <scope>IDENTIFICATION</scope>
    <source>
        <strain evidence="4">S238N-H82</strain>
        <tissue evidence="4">Testes</tissue>
    </source>
</reference>
<evidence type="ECO:0000256" key="1">
    <source>
        <dbReference type="SAM" id="MobiDB-lite"/>
    </source>
</evidence>
<dbReference type="KEGG" id="bfo:118407327"/>
<keyword evidence="2" id="KW-0812">Transmembrane</keyword>
<gene>
    <name evidence="4" type="primary">LOC118407327</name>
</gene>
<dbReference type="GeneID" id="118407327"/>
<feature type="transmembrane region" description="Helical" evidence="2">
    <location>
        <begin position="73"/>
        <end position="92"/>
    </location>
</feature>
<protein>
    <submittedName>
        <fullName evidence="4">Gamma-aminobutyric acid receptor subunit beta-1-like</fullName>
    </submittedName>
</protein>
<feature type="region of interest" description="Disordered" evidence="1">
    <location>
        <begin position="1"/>
        <end position="60"/>
    </location>
</feature>
<feature type="compositionally biased region" description="Basic and acidic residues" evidence="1">
    <location>
        <begin position="43"/>
        <end position="60"/>
    </location>
</feature>
<dbReference type="SUPFAM" id="SSF90112">
    <property type="entry name" value="Neurotransmitter-gated ion-channel transmembrane pore"/>
    <property type="match status" value="1"/>
</dbReference>
<name>A0A9J7HPX7_BRAFL</name>
<evidence type="ECO:0000313" key="3">
    <source>
        <dbReference type="Proteomes" id="UP000001554"/>
    </source>
</evidence>
<dbReference type="InterPro" id="IPR036719">
    <property type="entry name" value="Neuro-gated_channel_TM_sf"/>
</dbReference>
<dbReference type="RefSeq" id="XP_035663686.1">
    <property type="nucleotide sequence ID" value="XM_035807793.1"/>
</dbReference>
<evidence type="ECO:0000256" key="2">
    <source>
        <dbReference type="SAM" id="Phobius"/>
    </source>
</evidence>
<keyword evidence="2" id="KW-1133">Transmembrane helix</keyword>
<keyword evidence="2" id="KW-0472">Membrane</keyword>
<proteinExistence type="predicted"/>